<dbReference type="OrthoDB" id="654211at2759"/>
<feature type="compositionally biased region" description="Low complexity" evidence="9">
    <location>
        <begin position="130"/>
        <end position="146"/>
    </location>
</feature>
<evidence type="ECO:0000313" key="11">
    <source>
        <dbReference type="EMBL" id="KIJ14830.1"/>
    </source>
</evidence>
<name>A0A0C9TGJ3_PAXIN</name>
<dbReference type="FunFam" id="3.30.160.60:FF:000340">
    <property type="entry name" value="zinc finger protein 473 isoform X1"/>
    <property type="match status" value="1"/>
</dbReference>
<protein>
    <recommendedName>
        <fullName evidence="7">pH-response transcription factor pacC/RIM101</fullName>
    </recommendedName>
</protein>
<feature type="compositionally biased region" description="Low complexity" evidence="9">
    <location>
        <begin position="16"/>
        <end position="49"/>
    </location>
</feature>
<dbReference type="PROSITE" id="PS50157">
    <property type="entry name" value="ZINC_FINGER_C2H2_2"/>
    <property type="match status" value="2"/>
</dbReference>
<dbReference type="SUPFAM" id="SSF57667">
    <property type="entry name" value="beta-beta-alpha zinc fingers"/>
    <property type="match status" value="1"/>
</dbReference>
<dbReference type="AlphaFoldDB" id="A0A0C9TGJ3"/>
<dbReference type="EMBL" id="KN819340">
    <property type="protein sequence ID" value="KIJ14830.1"/>
    <property type="molecule type" value="Genomic_DNA"/>
</dbReference>
<evidence type="ECO:0000256" key="9">
    <source>
        <dbReference type="SAM" id="MobiDB-lite"/>
    </source>
</evidence>
<keyword evidence="3" id="KW-0677">Repeat</keyword>
<dbReference type="InterPro" id="IPR036236">
    <property type="entry name" value="Znf_C2H2_sf"/>
</dbReference>
<keyword evidence="6" id="KW-0539">Nucleus</keyword>
<organism evidence="11 12">
    <name type="scientific">Paxillus involutus ATCC 200175</name>
    <dbReference type="NCBI Taxonomy" id="664439"/>
    <lineage>
        <taxon>Eukaryota</taxon>
        <taxon>Fungi</taxon>
        <taxon>Dikarya</taxon>
        <taxon>Basidiomycota</taxon>
        <taxon>Agaricomycotina</taxon>
        <taxon>Agaricomycetes</taxon>
        <taxon>Agaricomycetidae</taxon>
        <taxon>Boletales</taxon>
        <taxon>Paxilineae</taxon>
        <taxon>Paxillaceae</taxon>
        <taxon>Paxillus</taxon>
    </lineage>
</organism>
<keyword evidence="12" id="KW-1185">Reference proteome</keyword>
<dbReference type="SMART" id="SM00355">
    <property type="entry name" value="ZnF_C2H2"/>
    <property type="match status" value="2"/>
</dbReference>
<evidence type="ECO:0000313" key="12">
    <source>
        <dbReference type="Proteomes" id="UP000053647"/>
    </source>
</evidence>
<accession>A0A0C9TGJ3</accession>
<evidence type="ECO:0000256" key="1">
    <source>
        <dbReference type="ARBA" id="ARBA00004123"/>
    </source>
</evidence>
<evidence type="ECO:0000256" key="5">
    <source>
        <dbReference type="ARBA" id="ARBA00022833"/>
    </source>
</evidence>
<dbReference type="PANTHER" id="PTHR24394">
    <property type="entry name" value="ZINC FINGER PROTEIN"/>
    <property type="match status" value="1"/>
</dbReference>
<dbReference type="Proteomes" id="UP000053647">
    <property type="component" value="Unassembled WGS sequence"/>
</dbReference>
<dbReference type="FunFam" id="3.30.160.60:FF:000100">
    <property type="entry name" value="Zinc finger 45-like"/>
    <property type="match status" value="1"/>
</dbReference>
<dbReference type="GO" id="GO:0005634">
    <property type="term" value="C:nucleus"/>
    <property type="evidence" value="ECO:0007669"/>
    <property type="project" value="UniProtKB-SubCell"/>
</dbReference>
<dbReference type="PANTHER" id="PTHR24394:SF44">
    <property type="entry name" value="ZINC FINGER PROTEIN 271-LIKE"/>
    <property type="match status" value="1"/>
</dbReference>
<proteinExistence type="predicted"/>
<evidence type="ECO:0000256" key="6">
    <source>
        <dbReference type="ARBA" id="ARBA00023242"/>
    </source>
</evidence>
<feature type="compositionally biased region" description="Polar residues" evidence="9">
    <location>
        <begin position="1"/>
        <end position="11"/>
    </location>
</feature>
<keyword evidence="4 8" id="KW-0863">Zinc-finger</keyword>
<feature type="region of interest" description="Disordered" evidence="9">
    <location>
        <begin position="1"/>
        <end position="64"/>
    </location>
</feature>
<feature type="domain" description="C2H2-type" evidence="10">
    <location>
        <begin position="92"/>
        <end position="112"/>
    </location>
</feature>
<dbReference type="PROSITE" id="PS00028">
    <property type="entry name" value="ZINC_FINGER_C2H2_1"/>
    <property type="match status" value="1"/>
</dbReference>
<evidence type="ECO:0000256" key="8">
    <source>
        <dbReference type="PROSITE-ProRule" id="PRU00042"/>
    </source>
</evidence>
<reference evidence="11 12" key="1">
    <citation type="submission" date="2014-06" db="EMBL/GenBank/DDBJ databases">
        <authorList>
            <consortium name="DOE Joint Genome Institute"/>
            <person name="Kuo A."/>
            <person name="Kohler A."/>
            <person name="Nagy L.G."/>
            <person name="Floudas D."/>
            <person name="Copeland A."/>
            <person name="Barry K.W."/>
            <person name="Cichocki N."/>
            <person name="Veneault-Fourrey C."/>
            <person name="LaButti K."/>
            <person name="Lindquist E.A."/>
            <person name="Lipzen A."/>
            <person name="Lundell T."/>
            <person name="Morin E."/>
            <person name="Murat C."/>
            <person name="Sun H."/>
            <person name="Tunlid A."/>
            <person name="Henrissat B."/>
            <person name="Grigoriev I.V."/>
            <person name="Hibbett D.S."/>
            <person name="Martin F."/>
            <person name="Nordberg H.P."/>
            <person name="Cantor M.N."/>
            <person name="Hua S.X."/>
        </authorList>
    </citation>
    <scope>NUCLEOTIDE SEQUENCE [LARGE SCALE GENOMIC DNA]</scope>
    <source>
        <strain evidence="11 12">ATCC 200175</strain>
    </source>
</reference>
<dbReference type="InterPro" id="IPR013087">
    <property type="entry name" value="Znf_C2H2_type"/>
</dbReference>
<evidence type="ECO:0000259" key="10">
    <source>
        <dbReference type="PROSITE" id="PS50157"/>
    </source>
</evidence>
<dbReference type="Pfam" id="PF00096">
    <property type="entry name" value="zf-C2H2"/>
    <property type="match status" value="2"/>
</dbReference>
<evidence type="ECO:0000256" key="7">
    <source>
        <dbReference type="ARBA" id="ARBA00039490"/>
    </source>
</evidence>
<feature type="domain" description="C2H2-type" evidence="10">
    <location>
        <begin position="64"/>
        <end position="91"/>
    </location>
</feature>
<sequence length="298" mass="31559">MSAPSDTSSSFPGALSLPCSSSSSATSSDITQSIRNACANTSRSASSRAAKPEGSGPRPREKKHGCWMCEKSFDRPSTLRKHLLVHTGEKAFVCDTCGRRFGVASNLNRHVKRCILKPVNAVNRTSQMNSSTTPSGSPTGDVSPPSLRGSTITDPASPASGASVRSNKRSRESDAGPSSPPGSPSQSSSKPPAKRRRRAPSPSQWIPQSLVDFNITPAEYTKPTPIPLPPVTAFKDNASDQWIEERNSWNDNVDSLPYHPCGWSGTLPGPAIGLGGKDVMNLGLVNGGTYVMGRLVMV</sequence>
<reference evidence="12" key="2">
    <citation type="submission" date="2015-01" db="EMBL/GenBank/DDBJ databases">
        <title>Evolutionary Origins and Diversification of the Mycorrhizal Mutualists.</title>
        <authorList>
            <consortium name="DOE Joint Genome Institute"/>
            <consortium name="Mycorrhizal Genomics Consortium"/>
            <person name="Kohler A."/>
            <person name="Kuo A."/>
            <person name="Nagy L.G."/>
            <person name="Floudas D."/>
            <person name="Copeland A."/>
            <person name="Barry K.W."/>
            <person name="Cichocki N."/>
            <person name="Veneault-Fourrey C."/>
            <person name="LaButti K."/>
            <person name="Lindquist E.A."/>
            <person name="Lipzen A."/>
            <person name="Lundell T."/>
            <person name="Morin E."/>
            <person name="Murat C."/>
            <person name="Riley R."/>
            <person name="Ohm R."/>
            <person name="Sun H."/>
            <person name="Tunlid A."/>
            <person name="Henrissat B."/>
            <person name="Grigoriev I.V."/>
            <person name="Hibbett D.S."/>
            <person name="Martin F."/>
        </authorList>
    </citation>
    <scope>NUCLEOTIDE SEQUENCE [LARGE SCALE GENOMIC DNA]</scope>
    <source>
        <strain evidence="12">ATCC 200175</strain>
    </source>
</reference>
<evidence type="ECO:0000256" key="2">
    <source>
        <dbReference type="ARBA" id="ARBA00022723"/>
    </source>
</evidence>
<comment type="subcellular location">
    <subcellularLocation>
        <location evidence="1">Nucleus</location>
    </subcellularLocation>
</comment>
<dbReference type="Gene3D" id="3.30.160.60">
    <property type="entry name" value="Classic Zinc Finger"/>
    <property type="match status" value="2"/>
</dbReference>
<dbReference type="HOGENOM" id="CLU_065011_0_0_1"/>
<feature type="region of interest" description="Disordered" evidence="9">
    <location>
        <begin position="125"/>
        <end position="206"/>
    </location>
</feature>
<keyword evidence="5" id="KW-0862">Zinc</keyword>
<evidence type="ECO:0000256" key="4">
    <source>
        <dbReference type="ARBA" id="ARBA00022771"/>
    </source>
</evidence>
<keyword evidence="2" id="KW-0479">Metal-binding</keyword>
<dbReference type="GO" id="GO:0000981">
    <property type="term" value="F:DNA-binding transcription factor activity, RNA polymerase II-specific"/>
    <property type="evidence" value="ECO:0007669"/>
    <property type="project" value="TreeGrafter"/>
</dbReference>
<evidence type="ECO:0000256" key="3">
    <source>
        <dbReference type="ARBA" id="ARBA00022737"/>
    </source>
</evidence>
<dbReference type="GO" id="GO:0008270">
    <property type="term" value="F:zinc ion binding"/>
    <property type="evidence" value="ECO:0007669"/>
    <property type="project" value="UniProtKB-KW"/>
</dbReference>
<gene>
    <name evidence="11" type="ORF">PAXINDRAFT_155919</name>
</gene>